<proteinExistence type="predicted"/>
<dbReference type="SUPFAM" id="SSF46785">
    <property type="entry name" value="Winged helix' DNA-binding domain"/>
    <property type="match status" value="1"/>
</dbReference>
<protein>
    <submittedName>
        <fullName evidence="1">Putative transcriptional regulator</fullName>
    </submittedName>
</protein>
<dbReference type="AlphaFoldDB" id="A0A316ADZ3"/>
<sequence length="315" mass="33818">MATLQTFRARCGGPDLELRLFAEEVAASSLPGGELFAEVTPGSWGAALGLAASALPTDGRARAARREVLPISPVQAAVLFALWSRPVPLTGRAVHLQAGVGSYPGTLSALARLVEQGVVSARRVGSATEYVLNTEHVLYPVVDAATGANRPRAELDRGLLGKRPRGQDHGQAADVLETIRGAEESARALKRLLEDKDTAQYGTTYLTREKGASDAETRLGDARRVGRRPRSMRSWRSVCVVTDVSGPSRRACRSRQRVARRAEATTSACWSGRLRTSWHRVWTSRGRTPTMTTSRSSAGLRLAVVTEAAAAPLET</sequence>
<dbReference type="EMBL" id="QGDQ01000004">
    <property type="protein sequence ID" value="PWJ55104.1"/>
    <property type="molecule type" value="Genomic_DNA"/>
</dbReference>
<evidence type="ECO:0000313" key="2">
    <source>
        <dbReference type="Proteomes" id="UP000245469"/>
    </source>
</evidence>
<name>A0A316ADZ3_9ACTN</name>
<gene>
    <name evidence="1" type="ORF">BXY45_10425</name>
</gene>
<dbReference type="Proteomes" id="UP000245469">
    <property type="component" value="Unassembled WGS sequence"/>
</dbReference>
<comment type="caution">
    <text evidence="1">The sequence shown here is derived from an EMBL/GenBank/DDBJ whole genome shotgun (WGS) entry which is preliminary data.</text>
</comment>
<dbReference type="RefSeq" id="WP_109773192.1">
    <property type="nucleotide sequence ID" value="NZ_QGDQ01000004.1"/>
</dbReference>
<accession>A0A316ADZ3</accession>
<dbReference type="InterPro" id="IPR036390">
    <property type="entry name" value="WH_DNA-bd_sf"/>
</dbReference>
<dbReference type="OrthoDB" id="3826063at2"/>
<evidence type="ECO:0000313" key="1">
    <source>
        <dbReference type="EMBL" id="PWJ55104.1"/>
    </source>
</evidence>
<reference evidence="1 2" key="1">
    <citation type="submission" date="2018-03" db="EMBL/GenBank/DDBJ databases">
        <title>Genomic Encyclopedia of Archaeal and Bacterial Type Strains, Phase II (KMG-II): from individual species to whole genera.</title>
        <authorList>
            <person name="Goeker M."/>
        </authorList>
    </citation>
    <scope>NUCLEOTIDE SEQUENCE [LARGE SCALE GENOMIC DNA]</scope>
    <source>
        <strain evidence="1 2">DSM 44889</strain>
    </source>
</reference>
<organism evidence="1 2">
    <name type="scientific">Quadrisphaera granulorum</name>
    <dbReference type="NCBI Taxonomy" id="317664"/>
    <lineage>
        <taxon>Bacteria</taxon>
        <taxon>Bacillati</taxon>
        <taxon>Actinomycetota</taxon>
        <taxon>Actinomycetes</taxon>
        <taxon>Kineosporiales</taxon>
        <taxon>Kineosporiaceae</taxon>
        <taxon>Quadrisphaera</taxon>
    </lineage>
</organism>
<keyword evidence="2" id="KW-1185">Reference proteome</keyword>